<proteinExistence type="predicted"/>
<dbReference type="EMBL" id="JBBPBM010000007">
    <property type="protein sequence ID" value="KAK8575786.1"/>
    <property type="molecule type" value="Genomic_DNA"/>
</dbReference>
<evidence type="ECO:0000313" key="3">
    <source>
        <dbReference type="EMBL" id="KAK8575796.1"/>
    </source>
</evidence>
<comment type="caution">
    <text evidence="2">The sequence shown here is derived from an EMBL/GenBank/DDBJ whole genome shotgun (WGS) entry which is preliminary data.</text>
</comment>
<dbReference type="EMBL" id="JBBPBM010000007">
    <property type="protein sequence ID" value="KAK8575801.1"/>
    <property type="molecule type" value="Genomic_DNA"/>
</dbReference>
<dbReference type="Proteomes" id="UP001472677">
    <property type="component" value="Unassembled WGS sequence"/>
</dbReference>
<evidence type="ECO:0000313" key="5">
    <source>
        <dbReference type="Proteomes" id="UP001472677"/>
    </source>
</evidence>
<keyword evidence="5" id="KW-1185">Reference proteome</keyword>
<evidence type="ECO:0000313" key="4">
    <source>
        <dbReference type="EMBL" id="KAK8575801.1"/>
    </source>
</evidence>
<protein>
    <submittedName>
        <fullName evidence="2">Uncharacterized protein</fullName>
    </submittedName>
</protein>
<name>A0ABR2FBS0_9ROSI</name>
<evidence type="ECO:0000313" key="2">
    <source>
        <dbReference type="EMBL" id="KAK8575791.1"/>
    </source>
</evidence>
<dbReference type="EMBL" id="JBBPBM010000007">
    <property type="protein sequence ID" value="KAK8575796.1"/>
    <property type="molecule type" value="Genomic_DNA"/>
</dbReference>
<dbReference type="EMBL" id="JBBPBM010000007">
    <property type="protein sequence ID" value="KAK8575791.1"/>
    <property type="molecule type" value="Genomic_DNA"/>
</dbReference>
<evidence type="ECO:0000313" key="1">
    <source>
        <dbReference type="EMBL" id="KAK8575786.1"/>
    </source>
</evidence>
<sequence>MECWRPCLSTLGFISRIGVKKWLLFKREEQRFNQTLVIVETSSPVATAFTSLGEDAVVIPLVPTKDLIRPTSITLFSTLIVMANGRKPLLCCSRGVHPPLLLQEQRFTSSAQFQPPKVILPRFSIQKEFVGRQCRPLPSLLVWFLHLHLTLFSWILPDLEFRCTSVPMALSMPSTLMMDHGNG</sequence>
<reference evidence="2 5" key="1">
    <citation type="journal article" date="2024" name="G3 (Bethesda)">
        <title>Genome assembly of Hibiscus sabdariffa L. provides insights into metabolisms of medicinal natural products.</title>
        <authorList>
            <person name="Kim T."/>
        </authorList>
    </citation>
    <scope>NUCLEOTIDE SEQUENCE [LARGE SCALE GENOMIC DNA]</scope>
    <source>
        <strain evidence="2">TK-2024</strain>
        <tissue evidence="2">Old leaves</tissue>
    </source>
</reference>
<organism evidence="2 5">
    <name type="scientific">Hibiscus sabdariffa</name>
    <name type="common">roselle</name>
    <dbReference type="NCBI Taxonomy" id="183260"/>
    <lineage>
        <taxon>Eukaryota</taxon>
        <taxon>Viridiplantae</taxon>
        <taxon>Streptophyta</taxon>
        <taxon>Embryophyta</taxon>
        <taxon>Tracheophyta</taxon>
        <taxon>Spermatophyta</taxon>
        <taxon>Magnoliopsida</taxon>
        <taxon>eudicotyledons</taxon>
        <taxon>Gunneridae</taxon>
        <taxon>Pentapetalae</taxon>
        <taxon>rosids</taxon>
        <taxon>malvids</taxon>
        <taxon>Malvales</taxon>
        <taxon>Malvaceae</taxon>
        <taxon>Malvoideae</taxon>
        <taxon>Hibiscus</taxon>
    </lineage>
</organism>
<accession>A0ABR2FBS0</accession>
<gene>
    <name evidence="1" type="ORF">V6N12_063443</name>
    <name evidence="2" type="ORF">V6N12_063447</name>
    <name evidence="3" type="ORF">V6N12_063451</name>
    <name evidence="4" type="ORF">V6N12_063455</name>
</gene>